<dbReference type="PANTHER" id="PTHR47027">
    <property type="entry name" value="REVERSE TRANSCRIPTASE DOMAIN-CONTAINING PROTEIN"/>
    <property type="match status" value="1"/>
</dbReference>
<proteinExistence type="predicted"/>
<dbReference type="Proteomes" id="UP001152888">
    <property type="component" value="Unassembled WGS sequence"/>
</dbReference>
<evidence type="ECO:0000313" key="1">
    <source>
        <dbReference type="EMBL" id="CAH1992391.1"/>
    </source>
</evidence>
<dbReference type="AlphaFoldDB" id="A0A9P0PPJ6"/>
<evidence type="ECO:0000313" key="2">
    <source>
        <dbReference type="Proteomes" id="UP001152888"/>
    </source>
</evidence>
<comment type="caution">
    <text evidence="1">The sequence shown here is derived from an EMBL/GenBank/DDBJ whole genome shotgun (WGS) entry which is preliminary data.</text>
</comment>
<dbReference type="PANTHER" id="PTHR47027:SF20">
    <property type="entry name" value="REVERSE TRANSCRIPTASE-LIKE PROTEIN WITH RNA-DIRECTED DNA POLYMERASE DOMAIN"/>
    <property type="match status" value="1"/>
</dbReference>
<dbReference type="OrthoDB" id="6767044at2759"/>
<name>A0A9P0PPJ6_ACAOB</name>
<organism evidence="1 2">
    <name type="scientific">Acanthoscelides obtectus</name>
    <name type="common">Bean weevil</name>
    <name type="synonym">Bruchus obtectus</name>
    <dbReference type="NCBI Taxonomy" id="200917"/>
    <lineage>
        <taxon>Eukaryota</taxon>
        <taxon>Metazoa</taxon>
        <taxon>Ecdysozoa</taxon>
        <taxon>Arthropoda</taxon>
        <taxon>Hexapoda</taxon>
        <taxon>Insecta</taxon>
        <taxon>Pterygota</taxon>
        <taxon>Neoptera</taxon>
        <taxon>Endopterygota</taxon>
        <taxon>Coleoptera</taxon>
        <taxon>Polyphaga</taxon>
        <taxon>Cucujiformia</taxon>
        <taxon>Chrysomeloidea</taxon>
        <taxon>Chrysomelidae</taxon>
        <taxon>Bruchinae</taxon>
        <taxon>Bruchini</taxon>
        <taxon>Acanthoscelides</taxon>
    </lineage>
</organism>
<gene>
    <name evidence="1" type="ORF">ACAOBT_LOCUS20825</name>
</gene>
<protein>
    <recommendedName>
        <fullName evidence="3">Reverse transcriptase domain-containing protein</fullName>
    </recommendedName>
</protein>
<reference evidence="1" key="1">
    <citation type="submission" date="2022-03" db="EMBL/GenBank/DDBJ databases">
        <authorList>
            <person name="Sayadi A."/>
        </authorList>
    </citation>
    <scope>NUCLEOTIDE SEQUENCE</scope>
</reference>
<keyword evidence="2" id="KW-1185">Reference proteome</keyword>
<evidence type="ECO:0008006" key="3">
    <source>
        <dbReference type="Google" id="ProtNLM"/>
    </source>
</evidence>
<accession>A0A9P0PPJ6</accession>
<dbReference type="EMBL" id="CAKOFQ010007142">
    <property type="protein sequence ID" value="CAH1992391.1"/>
    <property type="molecule type" value="Genomic_DNA"/>
</dbReference>
<sequence length="291" mass="33148">MNLLLLRETNLKECVGIRGTPLNLSRYLSNRKQCVKIQDTTIDFRVVEYGVLQGTVLEPILFNIYMNDWFLNETNDGVLDCADDTVIRNCITSLAQRKDWAYAAISIVVTRLSSEGTLVVLASIVAARLAGAELNPLLPHFLSLIYNVWWKQYARSRPAHHYGSSSFGKAAYLFRDILAESVEGIVGECQTGFTCGRSAIDQVFVLREIQAESYEHMKPTFALFVEFKQAYDMAETGAVWGRGRVSEYDELSWRKIELSFIYFKDIISQYDLHTVDIKSVKGAYVFIISFW</sequence>